<reference evidence="9 10" key="1">
    <citation type="journal article" date="2016" name="Nat. Commun.">
        <title>Thousands of microbial genomes shed light on interconnected biogeochemical processes in an aquifer system.</title>
        <authorList>
            <person name="Anantharaman K."/>
            <person name="Brown C.T."/>
            <person name="Hug L.A."/>
            <person name="Sharon I."/>
            <person name="Castelle C.J."/>
            <person name="Probst A.J."/>
            <person name="Thomas B.C."/>
            <person name="Singh A."/>
            <person name="Wilkins M.J."/>
            <person name="Karaoz U."/>
            <person name="Brodie E.L."/>
            <person name="Williams K.H."/>
            <person name="Hubbard S.S."/>
            <person name="Banfield J.F."/>
        </authorList>
    </citation>
    <scope>NUCLEOTIDE SEQUENCE [LARGE SCALE GENOMIC DNA]</scope>
</reference>
<dbReference type="GO" id="GO:0031992">
    <property type="term" value="F:energy transducer activity"/>
    <property type="evidence" value="ECO:0007669"/>
    <property type="project" value="InterPro"/>
</dbReference>
<evidence type="ECO:0000259" key="8">
    <source>
        <dbReference type="PROSITE" id="PS52015"/>
    </source>
</evidence>
<dbReference type="InterPro" id="IPR037682">
    <property type="entry name" value="TonB_C"/>
</dbReference>
<evidence type="ECO:0000256" key="1">
    <source>
        <dbReference type="ARBA" id="ARBA00004167"/>
    </source>
</evidence>
<organism evidence="9 10">
    <name type="scientific">candidate division WOR-3 bacterium RBG_13_43_14</name>
    <dbReference type="NCBI Taxonomy" id="1802590"/>
    <lineage>
        <taxon>Bacteria</taxon>
        <taxon>Bacteria division WOR-3</taxon>
    </lineage>
</organism>
<evidence type="ECO:0000256" key="7">
    <source>
        <dbReference type="ARBA" id="ARBA00023136"/>
    </source>
</evidence>
<name>A0A1F4U2U3_UNCW3</name>
<dbReference type="PANTHER" id="PTHR30290:SF9">
    <property type="entry name" value="OLIGOPEPTIDE-BINDING PROTEIN APPA"/>
    <property type="match status" value="1"/>
</dbReference>
<dbReference type="InterPro" id="IPR000914">
    <property type="entry name" value="SBP_5_dom"/>
</dbReference>
<dbReference type="PRINTS" id="PR01374">
    <property type="entry name" value="TONBPROTEIN"/>
</dbReference>
<evidence type="ECO:0000256" key="4">
    <source>
        <dbReference type="ARBA" id="ARBA00022692"/>
    </source>
</evidence>
<dbReference type="Proteomes" id="UP000177025">
    <property type="component" value="Unassembled WGS sequence"/>
</dbReference>
<dbReference type="InterPro" id="IPR039424">
    <property type="entry name" value="SBP_5"/>
</dbReference>
<dbReference type="PROSITE" id="PS01040">
    <property type="entry name" value="SBP_BACTERIAL_5"/>
    <property type="match status" value="1"/>
</dbReference>
<keyword evidence="5" id="KW-0732">Signal</keyword>
<dbReference type="GO" id="GO:1904680">
    <property type="term" value="F:peptide transmembrane transporter activity"/>
    <property type="evidence" value="ECO:0007669"/>
    <property type="project" value="TreeGrafter"/>
</dbReference>
<evidence type="ECO:0000313" key="10">
    <source>
        <dbReference type="Proteomes" id="UP000177025"/>
    </source>
</evidence>
<proteinExistence type="inferred from homology"/>
<dbReference type="Gene3D" id="3.30.1150.10">
    <property type="match status" value="1"/>
</dbReference>
<comment type="subcellular location">
    <subcellularLocation>
        <location evidence="1">Membrane</location>
        <topology evidence="1">Single-pass membrane protein</topology>
    </subcellularLocation>
</comment>
<keyword evidence="6" id="KW-1133">Transmembrane helix</keyword>
<evidence type="ECO:0000256" key="3">
    <source>
        <dbReference type="ARBA" id="ARBA00022448"/>
    </source>
</evidence>
<dbReference type="SUPFAM" id="SSF53850">
    <property type="entry name" value="Periplasmic binding protein-like II"/>
    <property type="match status" value="1"/>
</dbReference>
<dbReference type="Gene3D" id="3.90.76.10">
    <property type="entry name" value="Dipeptide-binding Protein, Domain 1"/>
    <property type="match status" value="1"/>
</dbReference>
<dbReference type="InterPro" id="IPR006260">
    <property type="entry name" value="TonB/TolA_C"/>
</dbReference>
<dbReference type="Pfam" id="PF00496">
    <property type="entry name" value="SBP_bac_5"/>
    <property type="match status" value="1"/>
</dbReference>
<dbReference type="GO" id="GO:0016020">
    <property type="term" value="C:membrane"/>
    <property type="evidence" value="ECO:0007669"/>
    <property type="project" value="UniProtKB-SubCell"/>
</dbReference>
<dbReference type="Pfam" id="PF03544">
    <property type="entry name" value="TonB_C"/>
    <property type="match status" value="1"/>
</dbReference>
<dbReference type="AlphaFoldDB" id="A0A1F4U2U3"/>
<dbReference type="InterPro" id="IPR023765">
    <property type="entry name" value="SBP_5_CS"/>
</dbReference>
<evidence type="ECO:0000256" key="2">
    <source>
        <dbReference type="ARBA" id="ARBA00005695"/>
    </source>
</evidence>
<dbReference type="PROSITE" id="PS52015">
    <property type="entry name" value="TONB_CTD"/>
    <property type="match status" value="1"/>
</dbReference>
<comment type="caution">
    <text evidence="9">The sequence shown here is derived from an EMBL/GenBank/DDBJ whole genome shotgun (WGS) entry which is preliminary data.</text>
</comment>
<dbReference type="PANTHER" id="PTHR30290">
    <property type="entry name" value="PERIPLASMIC BINDING COMPONENT OF ABC TRANSPORTER"/>
    <property type="match status" value="1"/>
</dbReference>
<keyword evidence="3" id="KW-0813">Transport</keyword>
<dbReference type="EMBL" id="MEUM01000147">
    <property type="protein sequence ID" value="OGC39160.1"/>
    <property type="molecule type" value="Genomic_DNA"/>
</dbReference>
<evidence type="ECO:0000313" key="9">
    <source>
        <dbReference type="EMBL" id="OGC39160.1"/>
    </source>
</evidence>
<evidence type="ECO:0000256" key="6">
    <source>
        <dbReference type="ARBA" id="ARBA00022989"/>
    </source>
</evidence>
<keyword evidence="4" id="KW-0812">Transmembrane</keyword>
<dbReference type="SUPFAM" id="SSF74653">
    <property type="entry name" value="TolA/TonB C-terminal domain"/>
    <property type="match status" value="1"/>
</dbReference>
<dbReference type="GO" id="GO:0015891">
    <property type="term" value="P:siderophore transport"/>
    <property type="evidence" value="ECO:0007669"/>
    <property type="project" value="InterPro"/>
</dbReference>
<accession>A0A1F4U2U3</accession>
<dbReference type="NCBIfam" id="TIGR01352">
    <property type="entry name" value="tonB_Cterm"/>
    <property type="match status" value="1"/>
</dbReference>
<comment type="similarity">
    <text evidence="2">Belongs to the bacterial solute-binding protein 5 family.</text>
</comment>
<dbReference type="Gene3D" id="3.40.190.10">
    <property type="entry name" value="Periplasmic binding protein-like II"/>
    <property type="match status" value="1"/>
</dbReference>
<dbReference type="Gene3D" id="3.10.105.10">
    <property type="entry name" value="Dipeptide-binding Protein, Domain 3"/>
    <property type="match status" value="1"/>
</dbReference>
<feature type="domain" description="TonB C-terminal" evidence="8">
    <location>
        <begin position="595"/>
        <end position="684"/>
    </location>
</feature>
<dbReference type="GO" id="GO:0030288">
    <property type="term" value="C:outer membrane-bounded periplasmic space"/>
    <property type="evidence" value="ECO:0007669"/>
    <property type="project" value="InterPro"/>
</dbReference>
<protein>
    <recommendedName>
        <fullName evidence="8">TonB C-terminal domain-containing protein</fullName>
    </recommendedName>
</protein>
<keyword evidence="7" id="KW-0472">Membrane</keyword>
<dbReference type="GO" id="GO:0015833">
    <property type="term" value="P:peptide transport"/>
    <property type="evidence" value="ECO:0007669"/>
    <property type="project" value="TreeGrafter"/>
</dbReference>
<sequence length="684" mass="76549">MRLFLVISLSVLLLTVCSRVEEQISGEQGGKLYVGTNEMITSLSPLNPSVFGSNDILDLLFMHMHRIDPESGKMKTELASSWEFSEDLTSITYYLRDDVKWSDGQTVTAEDVVYTYDVMKDPKTNYPNIARLRFIKEVKIAGANAVKFTFDRVYADLLTDSDFMIIPKHIHSAAPADFGIRKIVGNGPYKVKEWTYGSVLALEANPEYYRGKPPLDEINILFYSDATKMINDFADGSLDIVMNLTPNLAKSLEKNQNIVIDSRPGNSYLYIGWNLDNNNLRDKDIRKAISKSINTKRILDDIYLGMGSISLGPIPPSSWGYSETIEAIKFNLPEAKRVLESKGFEDRNRNYYYDRDRIDITLNIITNIENPDRVRILDYIVEDLKALGIKVNARKLDTRSFIEALVKRDFDGFVMGWSVEEKIDPTIYWNSDPAKGKFNFTGYNNTAVDSLIDDGVAMLNRKRAKQVWNEFQSIIYDDQPYTFLVVPNIIAASHKRVKGSDYGMILASVYTYWIPEAERRVAVAIAPPPIETPTEVEVKPGTEVKPPKPEIEPKPVEIVAPEKLLEAAVKKETTAVAVAPPDTHTFVPPTPPKPAVITRPTAIKQVTPVYPEAARLIGASGRIVVKVTVGVDGKVLSPAIVSSFGNPACEAAALEAAKKWVFKPASKDGEPFEQQISIPFDFRP</sequence>
<gene>
    <name evidence="9" type="ORF">A2Y85_04870</name>
</gene>
<dbReference type="InterPro" id="IPR003538">
    <property type="entry name" value="TonB"/>
</dbReference>
<evidence type="ECO:0000256" key="5">
    <source>
        <dbReference type="ARBA" id="ARBA00022729"/>
    </source>
</evidence>